<dbReference type="InterPro" id="IPR001585">
    <property type="entry name" value="TAL/FSA"/>
</dbReference>
<dbReference type="EC" id="2.2.1.2" evidence="9"/>
<dbReference type="InterPro" id="IPR004731">
    <property type="entry name" value="Transaldolase_3B/F6P_aldolase"/>
</dbReference>
<evidence type="ECO:0000313" key="11">
    <source>
        <dbReference type="Proteomes" id="UP000430508"/>
    </source>
</evidence>
<dbReference type="Gene3D" id="3.20.20.70">
    <property type="entry name" value="Aldolase class I"/>
    <property type="match status" value="1"/>
</dbReference>
<dbReference type="PANTHER" id="PTHR10683">
    <property type="entry name" value="TRANSALDOLASE"/>
    <property type="match status" value="1"/>
</dbReference>
<comment type="catalytic activity">
    <reaction evidence="8 9">
        <text>D-sedoheptulose 7-phosphate + D-glyceraldehyde 3-phosphate = D-erythrose 4-phosphate + beta-D-fructose 6-phosphate</text>
        <dbReference type="Rhea" id="RHEA:17053"/>
        <dbReference type="ChEBI" id="CHEBI:16897"/>
        <dbReference type="ChEBI" id="CHEBI:57483"/>
        <dbReference type="ChEBI" id="CHEBI:57634"/>
        <dbReference type="ChEBI" id="CHEBI:59776"/>
        <dbReference type="EC" id="2.2.1.2"/>
    </reaction>
</comment>
<organism evidence="10 11">
    <name type="scientific">Dehalobacter restrictus</name>
    <dbReference type="NCBI Taxonomy" id="55583"/>
    <lineage>
        <taxon>Bacteria</taxon>
        <taxon>Bacillati</taxon>
        <taxon>Bacillota</taxon>
        <taxon>Clostridia</taxon>
        <taxon>Eubacteriales</taxon>
        <taxon>Desulfitobacteriaceae</taxon>
        <taxon>Dehalobacter</taxon>
    </lineage>
</organism>
<dbReference type="PROSITE" id="PS01054">
    <property type="entry name" value="TRANSALDOLASE_1"/>
    <property type="match status" value="1"/>
</dbReference>
<dbReference type="Pfam" id="PF00923">
    <property type="entry name" value="TAL_FSA"/>
    <property type="match status" value="1"/>
</dbReference>
<evidence type="ECO:0000256" key="6">
    <source>
        <dbReference type="ARBA" id="ARBA00023126"/>
    </source>
</evidence>
<evidence type="ECO:0000256" key="9">
    <source>
        <dbReference type="HAMAP-Rule" id="MF_00494"/>
    </source>
</evidence>
<sequence>MRFFLDSANTEEISRAWDMGVIAGVTTNPSLVAREKEDFHTLIHKIAGIVDGPISAEVIALDYEGMLQEARRLSDIHPNIVVKIPMTLDGLKAVKTLREEDIQTNVTLVFSPVQALMAARAGAAYVSPFLGRLDDIGEIGMNVLADICEIFEVHDLDCGVIAASIRHPVHVLEAAKIGADFATIPFGVLSKLSEHPLTSAGINKFLDDWKKLS</sequence>
<keyword evidence="7 9" id="KW-0704">Schiff base</keyword>
<feature type="active site" description="Schiff-base intermediate with substrate" evidence="9">
    <location>
        <position position="83"/>
    </location>
</feature>
<name>A0A857DM02_9FIRM</name>
<reference evidence="10 11" key="1">
    <citation type="submission" date="2019-12" db="EMBL/GenBank/DDBJ databases">
        <title>Sequence classification of anaerobic respiratory reductive dehalogenases: First we see many, then we see few.</title>
        <authorList>
            <person name="Molenda O."/>
            <person name="Puentes Jacome L.A."/>
            <person name="Cao X."/>
            <person name="Nesbo C.L."/>
            <person name="Tang S."/>
            <person name="Morson N."/>
            <person name="Patron J."/>
            <person name="Lomheim L."/>
            <person name="Wishart D.S."/>
            <person name="Edwards E.A."/>
        </authorList>
    </citation>
    <scope>NUCLEOTIDE SEQUENCE [LARGE SCALE GENOMIC DNA]</scope>
    <source>
        <strain evidence="10 11">12DCA</strain>
    </source>
</reference>
<comment type="subcellular location">
    <subcellularLocation>
        <location evidence="1 9">Cytoplasm</location>
    </subcellularLocation>
</comment>
<dbReference type="GO" id="GO:0005737">
    <property type="term" value="C:cytoplasm"/>
    <property type="evidence" value="ECO:0007669"/>
    <property type="project" value="UniProtKB-SubCell"/>
</dbReference>
<comment type="function">
    <text evidence="9">Transaldolase is important for the balance of metabolites in the pentose-phosphate pathway.</text>
</comment>
<dbReference type="Proteomes" id="UP000430508">
    <property type="component" value="Chromosome"/>
</dbReference>
<evidence type="ECO:0000313" key="10">
    <source>
        <dbReference type="EMBL" id="QHA01751.1"/>
    </source>
</evidence>
<dbReference type="HAMAP" id="MF_00494">
    <property type="entry name" value="Transaldolase_3b"/>
    <property type="match status" value="1"/>
</dbReference>
<dbReference type="PANTHER" id="PTHR10683:SF40">
    <property type="entry name" value="FRUCTOSE-6-PHOSPHATE ALDOLASE 1-RELATED"/>
    <property type="match status" value="1"/>
</dbReference>
<evidence type="ECO:0000256" key="1">
    <source>
        <dbReference type="ARBA" id="ARBA00004496"/>
    </source>
</evidence>
<keyword evidence="5 9" id="KW-0808">Transferase</keyword>
<dbReference type="GO" id="GO:0016832">
    <property type="term" value="F:aldehyde-lyase activity"/>
    <property type="evidence" value="ECO:0007669"/>
    <property type="project" value="InterPro"/>
</dbReference>
<dbReference type="AlphaFoldDB" id="A0A857DM02"/>
<dbReference type="GO" id="GO:0006098">
    <property type="term" value="P:pentose-phosphate shunt"/>
    <property type="evidence" value="ECO:0007669"/>
    <property type="project" value="UniProtKB-UniRule"/>
</dbReference>
<dbReference type="FunFam" id="3.20.20.70:FF:000018">
    <property type="entry name" value="Probable transaldolase"/>
    <property type="match status" value="1"/>
</dbReference>
<dbReference type="InterPro" id="IPR013785">
    <property type="entry name" value="Aldolase_TIM"/>
</dbReference>
<dbReference type="PROSITE" id="PS00958">
    <property type="entry name" value="TRANSALDOLASE_2"/>
    <property type="match status" value="1"/>
</dbReference>
<gene>
    <name evidence="10" type="primary">fsa</name>
    <name evidence="9" type="synonym">tal</name>
    <name evidence="10" type="ORF">GQ588_14425</name>
</gene>
<comment type="similarity">
    <text evidence="3 9">Belongs to the transaldolase family. Type 3B subfamily.</text>
</comment>
<evidence type="ECO:0000256" key="5">
    <source>
        <dbReference type="ARBA" id="ARBA00022679"/>
    </source>
</evidence>
<dbReference type="RefSeq" id="WP_019225006.1">
    <property type="nucleotide sequence ID" value="NZ_CP046996.1"/>
</dbReference>
<evidence type="ECO:0000256" key="7">
    <source>
        <dbReference type="ARBA" id="ARBA00023270"/>
    </source>
</evidence>
<dbReference type="GO" id="GO:0005975">
    <property type="term" value="P:carbohydrate metabolic process"/>
    <property type="evidence" value="ECO:0007669"/>
    <property type="project" value="InterPro"/>
</dbReference>
<evidence type="ECO:0000256" key="2">
    <source>
        <dbReference type="ARBA" id="ARBA00004857"/>
    </source>
</evidence>
<dbReference type="GO" id="GO:0004801">
    <property type="term" value="F:transaldolase activity"/>
    <property type="evidence" value="ECO:0007669"/>
    <property type="project" value="UniProtKB-UniRule"/>
</dbReference>
<dbReference type="SUPFAM" id="SSF51569">
    <property type="entry name" value="Aldolase"/>
    <property type="match status" value="1"/>
</dbReference>
<dbReference type="InterPro" id="IPR022999">
    <property type="entry name" value="Transaldolase_3B"/>
</dbReference>
<keyword evidence="6 9" id="KW-0570">Pentose shunt</keyword>
<evidence type="ECO:0000256" key="8">
    <source>
        <dbReference type="ARBA" id="ARBA00048810"/>
    </source>
</evidence>
<dbReference type="NCBIfam" id="TIGR00875">
    <property type="entry name" value="fsa_talC_mipB"/>
    <property type="match status" value="1"/>
</dbReference>
<dbReference type="InterPro" id="IPR018225">
    <property type="entry name" value="Transaldolase_AS"/>
</dbReference>
<evidence type="ECO:0000256" key="4">
    <source>
        <dbReference type="ARBA" id="ARBA00022490"/>
    </source>
</evidence>
<comment type="pathway">
    <text evidence="2 9">Carbohydrate degradation; pentose phosphate pathway; D-glyceraldehyde 3-phosphate and beta-D-fructose 6-phosphate from D-ribose 5-phosphate and D-xylulose 5-phosphate (non-oxidative stage): step 2/3.</text>
</comment>
<keyword evidence="4 9" id="KW-0963">Cytoplasm</keyword>
<dbReference type="CDD" id="cd00956">
    <property type="entry name" value="Transaldolase_FSA"/>
    <property type="match status" value="1"/>
</dbReference>
<evidence type="ECO:0000256" key="3">
    <source>
        <dbReference type="ARBA" id="ARBA00005740"/>
    </source>
</evidence>
<dbReference type="UniPathway" id="UPA00115">
    <property type="reaction ID" value="UER00414"/>
</dbReference>
<proteinExistence type="inferred from homology"/>
<dbReference type="EMBL" id="CP046996">
    <property type="protein sequence ID" value="QHA01751.1"/>
    <property type="molecule type" value="Genomic_DNA"/>
</dbReference>
<dbReference type="InterPro" id="IPR033919">
    <property type="entry name" value="TSA/FSA_arc/bac"/>
</dbReference>
<accession>A0A857DM02</accession>
<protein>
    <recommendedName>
        <fullName evidence="9">Probable transaldolase</fullName>
        <ecNumber evidence="9">2.2.1.2</ecNumber>
    </recommendedName>
</protein>